<feature type="domain" description="Glycosyltransferase 2-like" evidence="6">
    <location>
        <begin position="3"/>
        <end position="131"/>
    </location>
</feature>
<organism evidence="8 9">
    <name type="scientific">Actinomadura namibiensis</name>
    <dbReference type="NCBI Taxonomy" id="182080"/>
    <lineage>
        <taxon>Bacteria</taxon>
        <taxon>Bacillati</taxon>
        <taxon>Actinomycetota</taxon>
        <taxon>Actinomycetes</taxon>
        <taxon>Streptosporangiales</taxon>
        <taxon>Thermomonosporaceae</taxon>
        <taxon>Actinomadura</taxon>
    </lineage>
</organism>
<dbReference type="Pfam" id="PF00535">
    <property type="entry name" value="Glycos_transf_2"/>
    <property type="match status" value="1"/>
</dbReference>
<dbReference type="PANTHER" id="PTHR43179:SF12">
    <property type="entry name" value="GALACTOFURANOSYLTRANSFERASE GLFT2"/>
    <property type="match status" value="1"/>
</dbReference>
<dbReference type="AlphaFoldDB" id="A0A7W3LJZ9"/>
<reference evidence="8 9" key="1">
    <citation type="submission" date="2020-08" db="EMBL/GenBank/DDBJ databases">
        <title>Genomic Encyclopedia of Type Strains, Phase IV (KMG-IV): sequencing the most valuable type-strain genomes for metagenomic binning, comparative biology and taxonomic classification.</title>
        <authorList>
            <person name="Goeker M."/>
        </authorList>
    </citation>
    <scope>NUCLEOTIDE SEQUENCE [LARGE SCALE GENOMIC DNA]</scope>
    <source>
        <strain evidence="8 9">DSM 44197</strain>
    </source>
</reference>
<keyword evidence="5" id="KW-0472">Membrane</keyword>
<dbReference type="RefSeq" id="WP_182841948.1">
    <property type="nucleotide sequence ID" value="NZ_BAAALP010000013.1"/>
</dbReference>
<dbReference type="InterPro" id="IPR029044">
    <property type="entry name" value="Nucleotide-diphossugar_trans"/>
</dbReference>
<keyword evidence="5" id="KW-1133">Transmembrane helix</keyword>
<evidence type="ECO:0000256" key="4">
    <source>
        <dbReference type="ARBA" id="ARBA00022679"/>
    </source>
</evidence>
<comment type="caution">
    <text evidence="8">The sequence shown here is derived from an EMBL/GenBank/DDBJ whole genome shotgun (WGS) entry which is preliminary data.</text>
</comment>
<keyword evidence="4 8" id="KW-0808">Transferase</keyword>
<evidence type="ECO:0000313" key="8">
    <source>
        <dbReference type="EMBL" id="MBA8949535.1"/>
    </source>
</evidence>
<feature type="transmembrane region" description="Helical" evidence="5">
    <location>
        <begin position="232"/>
        <end position="250"/>
    </location>
</feature>
<evidence type="ECO:0000256" key="2">
    <source>
        <dbReference type="ARBA" id="ARBA00006739"/>
    </source>
</evidence>
<gene>
    <name evidence="8" type="ORF">HNR61_001133</name>
</gene>
<dbReference type="EMBL" id="JACJIA010000001">
    <property type="protein sequence ID" value="MBA8949535.1"/>
    <property type="molecule type" value="Genomic_DNA"/>
</dbReference>
<keyword evidence="5" id="KW-0812">Transmembrane</keyword>
<dbReference type="GO" id="GO:0016757">
    <property type="term" value="F:glycosyltransferase activity"/>
    <property type="evidence" value="ECO:0007669"/>
    <property type="project" value="UniProtKB-KW"/>
</dbReference>
<dbReference type="InterPro" id="IPR001173">
    <property type="entry name" value="Glyco_trans_2-like"/>
</dbReference>
<evidence type="ECO:0000256" key="1">
    <source>
        <dbReference type="ARBA" id="ARBA00004776"/>
    </source>
</evidence>
<evidence type="ECO:0000256" key="3">
    <source>
        <dbReference type="ARBA" id="ARBA00022676"/>
    </source>
</evidence>
<keyword evidence="9" id="KW-1185">Reference proteome</keyword>
<feature type="transmembrane region" description="Helical" evidence="5">
    <location>
        <begin position="256"/>
        <end position="273"/>
    </location>
</feature>
<protein>
    <submittedName>
        <fullName evidence="8">Cellulose synthase/poly-beta-1,6-N-acetylglucosamine synthase-like glycosyltransferase</fullName>
    </submittedName>
</protein>
<evidence type="ECO:0000259" key="6">
    <source>
        <dbReference type="Pfam" id="PF00535"/>
    </source>
</evidence>
<dbReference type="Proteomes" id="UP000572680">
    <property type="component" value="Unassembled WGS sequence"/>
</dbReference>
<evidence type="ECO:0000313" key="9">
    <source>
        <dbReference type="Proteomes" id="UP000572680"/>
    </source>
</evidence>
<sequence>MISIVVISKDEPELDATLSGVAAETARSAEPCEIVVVDASEGRLDHLAAAHPGVRWLRYDRPPGVRVSIPHQRNAGVRAADGDVVVFTDAGCLPAEGWLGELLAPLAKDGEDVVAGVATGPAGHAGLYDRDALRVPEYLEECPTINLAFRRSVFDAVGGFDESFEYGSDVDFSWRVTAAGYRIRSASAARVVHDWGDRRRQARRSYAYGKARARLYLKHRSRLPRLPRTEPMVVAYPVYLLGLPVAVAASAAAPPWSALVLPGYLALLLVPAWRNRRNGAVRVVVDHLVYGAGVLAETAGRFRR</sequence>
<dbReference type="SUPFAM" id="SSF53448">
    <property type="entry name" value="Nucleotide-diphospho-sugar transferases"/>
    <property type="match status" value="1"/>
</dbReference>
<dbReference type="Gene3D" id="3.90.550.10">
    <property type="entry name" value="Spore Coat Polysaccharide Biosynthesis Protein SpsA, Chain A"/>
    <property type="match status" value="1"/>
</dbReference>
<dbReference type="Pfam" id="PF13632">
    <property type="entry name" value="Glyco_trans_2_3"/>
    <property type="match status" value="1"/>
</dbReference>
<proteinExistence type="inferred from homology"/>
<dbReference type="PANTHER" id="PTHR43179">
    <property type="entry name" value="RHAMNOSYLTRANSFERASE WBBL"/>
    <property type="match status" value="1"/>
</dbReference>
<comment type="pathway">
    <text evidence="1">Cell wall biogenesis; cell wall polysaccharide biosynthesis.</text>
</comment>
<keyword evidence="3" id="KW-0328">Glycosyltransferase</keyword>
<feature type="domain" description="Glycosyltransferase 2-like" evidence="7">
    <location>
        <begin position="146"/>
        <end position="267"/>
    </location>
</feature>
<evidence type="ECO:0000256" key="5">
    <source>
        <dbReference type="SAM" id="Phobius"/>
    </source>
</evidence>
<accession>A0A7W3LJZ9</accession>
<comment type="similarity">
    <text evidence="2">Belongs to the glycosyltransferase 2 family.</text>
</comment>
<name>A0A7W3LJZ9_ACTNM</name>
<evidence type="ECO:0000259" key="7">
    <source>
        <dbReference type="Pfam" id="PF13632"/>
    </source>
</evidence>